<evidence type="ECO:0000313" key="4">
    <source>
        <dbReference type="EMBL" id="GAK51074.1"/>
    </source>
</evidence>
<keyword evidence="2" id="KW-0812">Transmembrane</keyword>
<keyword evidence="2" id="KW-0472">Membrane</keyword>
<reference evidence="4 5" key="1">
    <citation type="journal article" date="2015" name="PeerJ">
        <title>First genomic representation of candidate bacterial phylum KSB3 points to enhanced environmental sensing as a trigger of wastewater bulking.</title>
        <authorList>
            <person name="Sekiguchi Y."/>
            <person name="Ohashi A."/>
            <person name="Parks D.H."/>
            <person name="Yamauchi T."/>
            <person name="Tyson G.W."/>
            <person name="Hugenholtz P."/>
        </authorList>
    </citation>
    <scope>NUCLEOTIDE SEQUENCE [LARGE SCALE GENOMIC DNA]</scope>
</reference>
<feature type="transmembrane region" description="Helical" evidence="2">
    <location>
        <begin position="50"/>
        <end position="77"/>
    </location>
</feature>
<feature type="domain" description="DUF2062" evidence="3">
    <location>
        <begin position="31"/>
        <end position="173"/>
    </location>
</feature>
<protein>
    <recommendedName>
        <fullName evidence="3">DUF2062 domain-containing protein</fullName>
    </recommendedName>
</protein>
<dbReference type="PANTHER" id="PTHR40547">
    <property type="entry name" value="SLL0298 PROTEIN"/>
    <property type="match status" value="1"/>
</dbReference>
<dbReference type="HOGENOM" id="CLU_102912_1_2_0"/>
<dbReference type="Proteomes" id="UP000030700">
    <property type="component" value="Unassembled WGS sequence"/>
</dbReference>
<organism evidence="4 5">
    <name type="scientific">Candidatus Moduliflexus flocculans</name>
    <dbReference type="NCBI Taxonomy" id="1499966"/>
    <lineage>
        <taxon>Bacteria</taxon>
        <taxon>Candidatus Moduliflexota</taxon>
        <taxon>Candidatus Moduliflexia</taxon>
        <taxon>Candidatus Moduliflexales</taxon>
        <taxon>Candidatus Moduliflexaceae</taxon>
    </lineage>
</organism>
<feature type="transmembrane region" description="Helical" evidence="2">
    <location>
        <begin position="89"/>
        <end position="110"/>
    </location>
</feature>
<dbReference type="EMBL" id="DF820456">
    <property type="protein sequence ID" value="GAK51074.1"/>
    <property type="molecule type" value="Genomic_DNA"/>
</dbReference>
<feature type="region of interest" description="Disordered" evidence="1">
    <location>
        <begin position="192"/>
        <end position="216"/>
    </location>
</feature>
<evidence type="ECO:0000313" key="5">
    <source>
        <dbReference type="Proteomes" id="UP000030700"/>
    </source>
</evidence>
<dbReference type="AlphaFoldDB" id="A0A0S6VUB8"/>
<dbReference type="Pfam" id="PF09835">
    <property type="entry name" value="DUF2062"/>
    <property type="match status" value="1"/>
</dbReference>
<proteinExistence type="predicted"/>
<feature type="compositionally biased region" description="Basic and acidic residues" evidence="1">
    <location>
        <begin position="204"/>
        <end position="216"/>
    </location>
</feature>
<dbReference type="STRING" id="1499966.U14_02316"/>
<dbReference type="PANTHER" id="PTHR40547:SF1">
    <property type="entry name" value="SLL0298 PROTEIN"/>
    <property type="match status" value="1"/>
</dbReference>
<gene>
    <name evidence="4" type="ORF">U14_02316</name>
</gene>
<sequence>MVSSINLSLTSHLNGFYMKIYHYYHKSKLIRWAIRAYIRLFKLSGHPREIAAGFAVGIFVGMTPLLGGQMAIAAFFASLFRWNPISAAMGVWITNPLTVPFVYSLTYVVGMKVLRNFTTFYLPTRLRLRDWANLLQTSPKIILALFVGGILLGIPLAILSYHLVYWAIIEYRKVLKGKIAVRVAKLRERHRRRHDDDEQQDAATTREETRDNSPHL</sequence>
<name>A0A0S6VUB8_9BACT</name>
<accession>A0A0S6VUB8</accession>
<evidence type="ECO:0000256" key="2">
    <source>
        <dbReference type="SAM" id="Phobius"/>
    </source>
</evidence>
<dbReference type="InterPro" id="IPR018639">
    <property type="entry name" value="DUF2062"/>
</dbReference>
<keyword evidence="2" id="KW-1133">Transmembrane helix</keyword>
<feature type="transmembrane region" description="Helical" evidence="2">
    <location>
        <begin position="141"/>
        <end position="168"/>
    </location>
</feature>
<evidence type="ECO:0000256" key="1">
    <source>
        <dbReference type="SAM" id="MobiDB-lite"/>
    </source>
</evidence>
<evidence type="ECO:0000259" key="3">
    <source>
        <dbReference type="Pfam" id="PF09835"/>
    </source>
</evidence>
<keyword evidence="5" id="KW-1185">Reference proteome</keyword>